<dbReference type="PANTHER" id="PTHR30420">
    <property type="entry name" value="N-SUCCINYLARGININE DIHYDROLASE"/>
    <property type="match status" value="1"/>
</dbReference>
<dbReference type="InterPro" id="IPR016181">
    <property type="entry name" value="Acyl_CoA_acyltransferase"/>
</dbReference>
<gene>
    <name evidence="4" type="ORF">FRD01_10635</name>
</gene>
<dbReference type="KEGG" id="bbae:FRD01_10635"/>
<dbReference type="OrthoDB" id="21121at2"/>
<dbReference type="Proteomes" id="UP000321595">
    <property type="component" value="Chromosome"/>
</dbReference>
<evidence type="ECO:0000256" key="1">
    <source>
        <dbReference type="ARBA" id="ARBA00022503"/>
    </source>
</evidence>
<keyword evidence="2 4" id="KW-0808">Transferase</keyword>
<protein>
    <submittedName>
        <fullName evidence="4">Arginine N-succinyltransferase</fullName>
    </submittedName>
</protein>
<dbReference type="Pfam" id="PF04958">
    <property type="entry name" value="AstA"/>
    <property type="match status" value="1"/>
</dbReference>
<dbReference type="GO" id="GO:0006527">
    <property type="term" value="P:L-arginine catabolic process"/>
    <property type="evidence" value="ECO:0007669"/>
    <property type="project" value="InterPro"/>
</dbReference>
<evidence type="ECO:0000313" key="4">
    <source>
        <dbReference type="EMBL" id="QED27680.1"/>
    </source>
</evidence>
<dbReference type="Gene3D" id="3.40.630.30">
    <property type="match status" value="1"/>
</dbReference>
<sequence>MFLLREVRPSDLDDLEVLASRLNTLNLPADRDVLKRLIEYSRASFGGKYEPDDAEYIFVLRDIEQDRVVGTCMIIAKHGTFERPAVYFHVREVQKYSSSIDKHFRHQTVQLGFDFHGPTEIGGLILHPDYRGHKLKLGKMLAYVRFLYIGMHPERFQDEIVAELLPELNADGTSDLWHHLGYNFTGLDYMTADKMSRENIEFIRSLFPFEPMYTALLPDHVAEKIGKVGTPTKPVEKMLRGIGFEYDQSIDPFDGGPTFRCRTRSCEAVKRTVWQKFAGTLDADDPGDGTAMIGFEYDSHLVRFRATVGAYRLGEDGVRFYSNGLDKLRCKPGDRIGFLPLNDL</sequence>
<organism evidence="4 5">
    <name type="scientific">Microvenator marinus</name>
    <dbReference type="NCBI Taxonomy" id="2600177"/>
    <lineage>
        <taxon>Bacteria</taxon>
        <taxon>Deltaproteobacteria</taxon>
        <taxon>Bradymonadales</taxon>
        <taxon>Microvenatoraceae</taxon>
        <taxon>Microvenator</taxon>
    </lineage>
</organism>
<reference evidence="4 5" key="1">
    <citation type="submission" date="2019-08" db="EMBL/GenBank/DDBJ databases">
        <authorList>
            <person name="Liang Q."/>
        </authorList>
    </citation>
    <scope>NUCLEOTIDE SEQUENCE [LARGE SCALE GENOMIC DNA]</scope>
    <source>
        <strain evidence="4 5">V1718</strain>
    </source>
</reference>
<proteinExistence type="predicted"/>
<dbReference type="InterPro" id="IPR007041">
    <property type="entry name" value="Arg_succinylTrfase_AstA/AruG"/>
</dbReference>
<dbReference type="RefSeq" id="WP_146959430.1">
    <property type="nucleotide sequence ID" value="NZ_CP042467.1"/>
</dbReference>
<evidence type="ECO:0000256" key="2">
    <source>
        <dbReference type="ARBA" id="ARBA00022679"/>
    </source>
</evidence>
<keyword evidence="1" id="KW-0056">Arginine metabolism</keyword>
<keyword evidence="5" id="KW-1185">Reference proteome</keyword>
<keyword evidence="3" id="KW-0012">Acyltransferase</keyword>
<dbReference type="PANTHER" id="PTHR30420:SF1">
    <property type="entry name" value="ARGININE N-SUCCINYLTRANSFERASE"/>
    <property type="match status" value="1"/>
</dbReference>
<dbReference type="SUPFAM" id="SSF55729">
    <property type="entry name" value="Acyl-CoA N-acyltransferases (Nat)"/>
    <property type="match status" value="1"/>
</dbReference>
<dbReference type="EMBL" id="CP042467">
    <property type="protein sequence ID" value="QED27680.1"/>
    <property type="molecule type" value="Genomic_DNA"/>
</dbReference>
<evidence type="ECO:0000256" key="3">
    <source>
        <dbReference type="ARBA" id="ARBA00023315"/>
    </source>
</evidence>
<evidence type="ECO:0000313" key="5">
    <source>
        <dbReference type="Proteomes" id="UP000321595"/>
    </source>
</evidence>
<dbReference type="GO" id="GO:0008791">
    <property type="term" value="F:arginine N-succinyltransferase activity"/>
    <property type="evidence" value="ECO:0007669"/>
    <property type="project" value="InterPro"/>
</dbReference>
<accession>A0A5B8XQ01</accession>
<name>A0A5B8XQ01_9DELT</name>
<dbReference type="AlphaFoldDB" id="A0A5B8XQ01"/>